<evidence type="ECO:0000256" key="1">
    <source>
        <dbReference type="SAM" id="MobiDB-lite"/>
    </source>
</evidence>
<reference evidence="3 4" key="1">
    <citation type="submission" date="2021-12" db="EMBL/GenBank/DDBJ databases">
        <title>Genome sequence of Kibdelosporangium philippinense ATCC 49844.</title>
        <authorList>
            <person name="Fedorov E.A."/>
            <person name="Omeragic M."/>
            <person name="Shalygina K.F."/>
            <person name="Maclea K.S."/>
        </authorList>
    </citation>
    <scope>NUCLEOTIDE SEQUENCE [LARGE SCALE GENOMIC DNA]</scope>
    <source>
        <strain evidence="3 4">ATCC 49844</strain>
    </source>
</reference>
<dbReference type="PROSITE" id="PS51819">
    <property type="entry name" value="VOC"/>
    <property type="match status" value="1"/>
</dbReference>
<feature type="region of interest" description="Disordered" evidence="1">
    <location>
        <begin position="139"/>
        <end position="163"/>
    </location>
</feature>
<dbReference type="InterPro" id="IPR025870">
    <property type="entry name" value="Glyoxalase-like_dom"/>
</dbReference>
<dbReference type="Proteomes" id="UP001521150">
    <property type="component" value="Unassembled WGS sequence"/>
</dbReference>
<evidence type="ECO:0000313" key="3">
    <source>
        <dbReference type="EMBL" id="MCE7002312.1"/>
    </source>
</evidence>
<keyword evidence="4" id="KW-1185">Reference proteome</keyword>
<evidence type="ECO:0000259" key="2">
    <source>
        <dbReference type="PROSITE" id="PS51819"/>
    </source>
</evidence>
<comment type="caution">
    <text evidence="3">The sequence shown here is derived from an EMBL/GenBank/DDBJ whole genome shotgun (WGS) entry which is preliminary data.</text>
</comment>
<organism evidence="3 4">
    <name type="scientific">Kibdelosporangium philippinense</name>
    <dbReference type="NCBI Taxonomy" id="211113"/>
    <lineage>
        <taxon>Bacteria</taxon>
        <taxon>Bacillati</taxon>
        <taxon>Actinomycetota</taxon>
        <taxon>Actinomycetes</taxon>
        <taxon>Pseudonocardiales</taxon>
        <taxon>Pseudonocardiaceae</taxon>
        <taxon>Kibdelosporangium</taxon>
    </lineage>
</organism>
<proteinExistence type="predicted"/>
<gene>
    <name evidence="3" type="ORF">LWC34_05630</name>
</gene>
<dbReference type="PANTHER" id="PTHR40265:SF1">
    <property type="entry name" value="GLYOXALASE-LIKE DOMAIN-CONTAINING PROTEIN"/>
    <property type="match status" value="1"/>
</dbReference>
<dbReference type="RefSeq" id="WP_233723336.1">
    <property type="nucleotide sequence ID" value="NZ_JAJVCN010000001.1"/>
</dbReference>
<dbReference type="Gene3D" id="3.10.180.10">
    <property type="entry name" value="2,3-Dihydroxybiphenyl 1,2-Dioxygenase, domain 1"/>
    <property type="match status" value="2"/>
</dbReference>
<evidence type="ECO:0000313" key="4">
    <source>
        <dbReference type="Proteomes" id="UP001521150"/>
    </source>
</evidence>
<feature type="domain" description="VOC" evidence="2">
    <location>
        <begin position="6"/>
        <end position="141"/>
    </location>
</feature>
<name>A0ABS8Z4A8_9PSEU</name>
<protein>
    <submittedName>
        <fullName evidence="3">VOC family protein</fullName>
    </submittedName>
</protein>
<dbReference type="PANTHER" id="PTHR40265">
    <property type="entry name" value="BLL2707 PROTEIN"/>
    <property type="match status" value="1"/>
</dbReference>
<dbReference type="InterPro" id="IPR037523">
    <property type="entry name" value="VOC_core"/>
</dbReference>
<dbReference type="EMBL" id="JAJVCN010000001">
    <property type="protein sequence ID" value="MCE7002312.1"/>
    <property type="molecule type" value="Genomic_DNA"/>
</dbReference>
<accession>A0ABS8Z4A8</accession>
<dbReference type="Pfam" id="PF13468">
    <property type="entry name" value="Glyoxalase_3"/>
    <property type="match status" value="1"/>
</dbReference>
<sequence>MSSISGLDHVMLVVADIESAAASITAALGLPFSQPGRHPGWGTANAVLRFGADYLELITVTDRAEAATKPAGQRMIEILDAGGGWLAFVLTTTDLNGTWERVRAAGLSCAEPVSGKQIRSDGYVRRWRIAGHGEEFRTGSTPSLIEYGDPLPPGEDNRPRPSGPVVDVLGVSRVEVVVDDLDDAYKRYTTLFGNDTLRAGNCQIRLLRRQSEPREGLWTVALAVPDIRAAGAVLTQRGVQFTDAGQGELRLSLAHARFVLTQAPGGFS</sequence>
<dbReference type="InterPro" id="IPR029068">
    <property type="entry name" value="Glyas_Bleomycin-R_OHBP_Dase"/>
</dbReference>
<dbReference type="SUPFAM" id="SSF54593">
    <property type="entry name" value="Glyoxalase/Bleomycin resistance protein/Dihydroxybiphenyl dioxygenase"/>
    <property type="match status" value="1"/>
</dbReference>